<dbReference type="PANTHER" id="PTHR33337">
    <property type="entry name" value="GFA DOMAIN-CONTAINING PROTEIN"/>
    <property type="match status" value="1"/>
</dbReference>
<evidence type="ECO:0000256" key="2">
    <source>
        <dbReference type="ARBA" id="ARBA00022723"/>
    </source>
</evidence>
<keyword evidence="4" id="KW-0456">Lyase</keyword>
<evidence type="ECO:0000256" key="3">
    <source>
        <dbReference type="ARBA" id="ARBA00022833"/>
    </source>
</evidence>
<evidence type="ECO:0000256" key="4">
    <source>
        <dbReference type="ARBA" id="ARBA00023239"/>
    </source>
</evidence>
<reference evidence="7 8" key="1">
    <citation type="submission" date="2023-01" db="EMBL/GenBank/DDBJ databases">
        <title>Analysis of 21 Apiospora genomes using comparative genomics revels a genus with tremendous synthesis potential of carbohydrate active enzymes and secondary metabolites.</title>
        <authorList>
            <person name="Sorensen T."/>
        </authorList>
    </citation>
    <scope>NUCLEOTIDE SEQUENCE [LARGE SCALE GENOMIC DNA]</scope>
    <source>
        <strain evidence="7 8">CBS 114990</strain>
    </source>
</reference>
<evidence type="ECO:0000256" key="5">
    <source>
        <dbReference type="SAM" id="MobiDB-lite"/>
    </source>
</evidence>
<dbReference type="Proteomes" id="UP001433268">
    <property type="component" value="Unassembled WGS sequence"/>
</dbReference>
<dbReference type="InterPro" id="IPR011057">
    <property type="entry name" value="Mss4-like_sf"/>
</dbReference>
<name>A0ABR1UUH3_9PEZI</name>
<dbReference type="SUPFAM" id="SSF51316">
    <property type="entry name" value="Mss4-like"/>
    <property type="match status" value="1"/>
</dbReference>
<feature type="compositionally biased region" description="Basic and acidic residues" evidence="5">
    <location>
        <begin position="71"/>
        <end position="97"/>
    </location>
</feature>
<dbReference type="RefSeq" id="XP_066660946.1">
    <property type="nucleotide sequence ID" value="XM_066818758.1"/>
</dbReference>
<feature type="region of interest" description="Disordered" evidence="5">
    <location>
        <begin position="1"/>
        <end position="97"/>
    </location>
</feature>
<comment type="similarity">
    <text evidence="1">Belongs to the Gfa family.</text>
</comment>
<dbReference type="PANTHER" id="PTHR33337:SF40">
    <property type="entry name" value="CENP-V_GFA DOMAIN-CONTAINING PROTEIN-RELATED"/>
    <property type="match status" value="1"/>
</dbReference>
<evidence type="ECO:0000256" key="1">
    <source>
        <dbReference type="ARBA" id="ARBA00005495"/>
    </source>
</evidence>
<feature type="compositionally biased region" description="Basic and acidic residues" evidence="5">
    <location>
        <begin position="21"/>
        <end position="32"/>
    </location>
</feature>
<evidence type="ECO:0000259" key="6">
    <source>
        <dbReference type="Pfam" id="PF04828"/>
    </source>
</evidence>
<proteinExistence type="inferred from homology"/>
<dbReference type="InterPro" id="IPR006913">
    <property type="entry name" value="CENP-V/GFA"/>
</dbReference>
<dbReference type="Gene3D" id="3.90.1590.10">
    <property type="entry name" value="glutathione-dependent formaldehyde- activating enzyme (gfa)"/>
    <property type="match status" value="1"/>
</dbReference>
<evidence type="ECO:0000313" key="8">
    <source>
        <dbReference type="Proteomes" id="UP001433268"/>
    </source>
</evidence>
<protein>
    <recommendedName>
        <fullName evidence="6">CENP-V/GFA domain-containing protein</fullName>
    </recommendedName>
</protein>
<keyword evidence="3" id="KW-0862">Zinc</keyword>
<feature type="domain" description="CENP-V/GFA" evidence="6">
    <location>
        <begin position="98"/>
        <end position="209"/>
    </location>
</feature>
<comment type="caution">
    <text evidence="7">The sequence shown here is derived from an EMBL/GenBank/DDBJ whole genome shotgun (WGS) entry which is preliminary data.</text>
</comment>
<keyword evidence="8" id="KW-1185">Reference proteome</keyword>
<keyword evidence="2" id="KW-0479">Metal-binding</keyword>
<evidence type="ECO:0000313" key="7">
    <source>
        <dbReference type="EMBL" id="KAK8062347.1"/>
    </source>
</evidence>
<dbReference type="Pfam" id="PF04828">
    <property type="entry name" value="GFA"/>
    <property type="match status" value="1"/>
</dbReference>
<dbReference type="GeneID" id="92051818"/>
<accession>A0ABR1UUH3</accession>
<gene>
    <name evidence="7" type="ORF">PG997_014444</name>
</gene>
<dbReference type="EMBL" id="JAQQWN010000010">
    <property type="protein sequence ID" value="KAK8062347.1"/>
    <property type="molecule type" value="Genomic_DNA"/>
</dbReference>
<organism evidence="7 8">
    <name type="scientific">Apiospora hydei</name>
    <dbReference type="NCBI Taxonomy" id="1337664"/>
    <lineage>
        <taxon>Eukaryota</taxon>
        <taxon>Fungi</taxon>
        <taxon>Dikarya</taxon>
        <taxon>Ascomycota</taxon>
        <taxon>Pezizomycotina</taxon>
        <taxon>Sordariomycetes</taxon>
        <taxon>Xylariomycetidae</taxon>
        <taxon>Amphisphaeriales</taxon>
        <taxon>Apiosporaceae</taxon>
        <taxon>Apiospora</taxon>
    </lineage>
</organism>
<sequence>MPAKVSKSHPQSPSKKQKKQHDHDLREPHELTSESTETTGEDKQDPYPNGTNHESTGLHDTTTTHEDEEAEKSKEGCEWRDQPPYRTEGKNEHATKHHEAQCNCGRIKYWLSREKPLVSKYCHCAPFQWAAIFKKEDLHFENGAKGLAFYHAQKKHTYHDLPCKVSCAYCHAPIMDEGRNMVLMFPAIIKFKSEKAKKDFQPTMHIFYSRRCLDITDGKTKWAELDEKSEEIPETG</sequence>